<sequence>MRSKGFHRLKDILSKRPAGIESAYNNVRRPARVAPDFNLWRTSATSAAFPPKPGVGEHHSNCQTAQHGTVDEPSMSRQESAASR</sequence>
<keyword evidence="3" id="KW-1185">Reference proteome</keyword>
<gene>
    <name evidence="2" type="ORF">EVAR_32507_1</name>
</gene>
<dbReference type="EMBL" id="BGZK01000493">
    <property type="protein sequence ID" value="GBP46988.1"/>
    <property type="molecule type" value="Genomic_DNA"/>
</dbReference>
<evidence type="ECO:0000313" key="2">
    <source>
        <dbReference type="EMBL" id="GBP46988.1"/>
    </source>
</evidence>
<protein>
    <submittedName>
        <fullName evidence="2">Uncharacterized protein</fullName>
    </submittedName>
</protein>
<dbReference type="AlphaFoldDB" id="A0A4C1W6K0"/>
<evidence type="ECO:0000313" key="3">
    <source>
        <dbReference type="Proteomes" id="UP000299102"/>
    </source>
</evidence>
<name>A0A4C1W6K0_EUMVA</name>
<organism evidence="2 3">
    <name type="scientific">Eumeta variegata</name>
    <name type="common">Bagworm moth</name>
    <name type="synonym">Eumeta japonica</name>
    <dbReference type="NCBI Taxonomy" id="151549"/>
    <lineage>
        <taxon>Eukaryota</taxon>
        <taxon>Metazoa</taxon>
        <taxon>Ecdysozoa</taxon>
        <taxon>Arthropoda</taxon>
        <taxon>Hexapoda</taxon>
        <taxon>Insecta</taxon>
        <taxon>Pterygota</taxon>
        <taxon>Neoptera</taxon>
        <taxon>Endopterygota</taxon>
        <taxon>Lepidoptera</taxon>
        <taxon>Glossata</taxon>
        <taxon>Ditrysia</taxon>
        <taxon>Tineoidea</taxon>
        <taxon>Psychidae</taxon>
        <taxon>Oiketicinae</taxon>
        <taxon>Eumeta</taxon>
    </lineage>
</organism>
<feature type="region of interest" description="Disordered" evidence="1">
    <location>
        <begin position="45"/>
        <end position="84"/>
    </location>
</feature>
<reference evidence="2 3" key="1">
    <citation type="journal article" date="2019" name="Commun. Biol.">
        <title>The bagworm genome reveals a unique fibroin gene that provides high tensile strength.</title>
        <authorList>
            <person name="Kono N."/>
            <person name="Nakamura H."/>
            <person name="Ohtoshi R."/>
            <person name="Tomita M."/>
            <person name="Numata K."/>
            <person name="Arakawa K."/>
        </authorList>
    </citation>
    <scope>NUCLEOTIDE SEQUENCE [LARGE SCALE GENOMIC DNA]</scope>
</reference>
<comment type="caution">
    <text evidence="2">The sequence shown here is derived from an EMBL/GenBank/DDBJ whole genome shotgun (WGS) entry which is preliminary data.</text>
</comment>
<feature type="compositionally biased region" description="Polar residues" evidence="1">
    <location>
        <begin position="75"/>
        <end position="84"/>
    </location>
</feature>
<evidence type="ECO:0000256" key="1">
    <source>
        <dbReference type="SAM" id="MobiDB-lite"/>
    </source>
</evidence>
<dbReference type="Proteomes" id="UP000299102">
    <property type="component" value="Unassembled WGS sequence"/>
</dbReference>
<proteinExistence type="predicted"/>
<accession>A0A4C1W6K0</accession>